<evidence type="ECO:0000256" key="3">
    <source>
        <dbReference type="ARBA" id="ARBA00022452"/>
    </source>
</evidence>
<evidence type="ECO:0000259" key="14">
    <source>
        <dbReference type="Pfam" id="PF00593"/>
    </source>
</evidence>
<dbReference type="Gene3D" id="2.40.170.20">
    <property type="entry name" value="TonB-dependent receptor, beta-barrel domain"/>
    <property type="match status" value="1"/>
</dbReference>
<dbReference type="Proteomes" id="UP000664914">
    <property type="component" value="Chromosome"/>
</dbReference>
<evidence type="ECO:0000256" key="1">
    <source>
        <dbReference type="ARBA" id="ARBA00004571"/>
    </source>
</evidence>
<dbReference type="RefSeq" id="WP_208633661.1">
    <property type="nucleotide sequence ID" value="NZ_CP059319.1"/>
</dbReference>
<evidence type="ECO:0000256" key="4">
    <source>
        <dbReference type="ARBA" id="ARBA00022496"/>
    </source>
</evidence>
<keyword evidence="7" id="KW-0406">Ion transport</keyword>
<evidence type="ECO:0000256" key="9">
    <source>
        <dbReference type="ARBA" id="ARBA00023136"/>
    </source>
</evidence>
<evidence type="ECO:0000256" key="2">
    <source>
        <dbReference type="ARBA" id="ARBA00022448"/>
    </source>
</evidence>
<keyword evidence="13" id="KW-0732">Signal</keyword>
<dbReference type="InterPro" id="IPR036942">
    <property type="entry name" value="Beta-barrel_TonB_sf"/>
</dbReference>
<keyword evidence="10 11" id="KW-0998">Cell outer membrane</keyword>
<dbReference type="GO" id="GO:0006826">
    <property type="term" value="P:iron ion transport"/>
    <property type="evidence" value="ECO:0007669"/>
    <property type="project" value="UniProtKB-KW"/>
</dbReference>
<comment type="subcellular location">
    <subcellularLocation>
        <location evidence="1 11">Cell outer membrane</location>
        <topology evidence="1 11">Multi-pass membrane protein</topology>
    </subcellularLocation>
</comment>
<feature type="signal peptide" evidence="13">
    <location>
        <begin position="1"/>
        <end position="23"/>
    </location>
</feature>
<keyword evidence="6" id="KW-0408">Iron</keyword>
<keyword evidence="16" id="KW-0675">Receptor</keyword>
<keyword evidence="9 11" id="KW-0472">Membrane</keyword>
<dbReference type="EMBL" id="CP059319">
    <property type="protein sequence ID" value="QTH23186.1"/>
    <property type="molecule type" value="Genomic_DNA"/>
</dbReference>
<gene>
    <name evidence="16" type="ORF">HRJ34_06660</name>
</gene>
<dbReference type="PANTHER" id="PTHR32552">
    <property type="entry name" value="FERRICHROME IRON RECEPTOR-RELATED"/>
    <property type="match status" value="1"/>
</dbReference>
<dbReference type="Pfam" id="PF07715">
    <property type="entry name" value="Plug"/>
    <property type="match status" value="1"/>
</dbReference>
<evidence type="ECO:0000256" key="8">
    <source>
        <dbReference type="ARBA" id="ARBA00023077"/>
    </source>
</evidence>
<dbReference type="InterPro" id="IPR012910">
    <property type="entry name" value="Plug_dom"/>
</dbReference>
<keyword evidence="8 12" id="KW-0798">TonB box</keyword>
<dbReference type="AlphaFoldDB" id="A0A975D6I8"/>
<dbReference type="PROSITE" id="PS52016">
    <property type="entry name" value="TONB_DEPENDENT_REC_3"/>
    <property type="match status" value="1"/>
</dbReference>
<name>A0A975D6I8_9SPHN</name>
<keyword evidence="3 11" id="KW-1134">Transmembrane beta strand</keyword>
<evidence type="ECO:0000256" key="7">
    <source>
        <dbReference type="ARBA" id="ARBA00023065"/>
    </source>
</evidence>
<dbReference type="InterPro" id="IPR000531">
    <property type="entry name" value="Beta-barrel_TonB"/>
</dbReference>
<comment type="similarity">
    <text evidence="11 12">Belongs to the TonB-dependent receptor family.</text>
</comment>
<evidence type="ECO:0000259" key="15">
    <source>
        <dbReference type="Pfam" id="PF07715"/>
    </source>
</evidence>
<organism evidence="16 17">
    <name type="scientific">Rhizorhabdus wittichii</name>
    <dbReference type="NCBI Taxonomy" id="160791"/>
    <lineage>
        <taxon>Bacteria</taxon>
        <taxon>Pseudomonadati</taxon>
        <taxon>Pseudomonadota</taxon>
        <taxon>Alphaproteobacteria</taxon>
        <taxon>Sphingomonadales</taxon>
        <taxon>Sphingomonadaceae</taxon>
        <taxon>Rhizorhabdus</taxon>
    </lineage>
</organism>
<dbReference type="SUPFAM" id="SSF56935">
    <property type="entry name" value="Porins"/>
    <property type="match status" value="1"/>
</dbReference>
<keyword evidence="4" id="KW-0410">Iron transport</keyword>
<protein>
    <submittedName>
        <fullName evidence="16">TonB-dependent receptor</fullName>
    </submittedName>
</protein>
<dbReference type="Pfam" id="PF00593">
    <property type="entry name" value="TonB_dep_Rec_b-barrel"/>
    <property type="match status" value="1"/>
</dbReference>
<evidence type="ECO:0000256" key="12">
    <source>
        <dbReference type="RuleBase" id="RU003357"/>
    </source>
</evidence>
<dbReference type="GO" id="GO:0009279">
    <property type="term" value="C:cell outer membrane"/>
    <property type="evidence" value="ECO:0007669"/>
    <property type="project" value="UniProtKB-SubCell"/>
</dbReference>
<evidence type="ECO:0000256" key="11">
    <source>
        <dbReference type="PROSITE-ProRule" id="PRU01360"/>
    </source>
</evidence>
<evidence type="ECO:0000256" key="5">
    <source>
        <dbReference type="ARBA" id="ARBA00022692"/>
    </source>
</evidence>
<reference evidence="16" key="1">
    <citation type="submission" date="2020-07" db="EMBL/GenBank/DDBJ databases">
        <authorList>
            <person name="Camacho E."/>
        </authorList>
    </citation>
    <scope>NUCLEOTIDE SEQUENCE</scope>
    <source>
        <strain evidence="16">MPO218</strain>
    </source>
</reference>
<evidence type="ECO:0000256" key="10">
    <source>
        <dbReference type="ARBA" id="ARBA00023237"/>
    </source>
</evidence>
<feature type="domain" description="TonB-dependent receptor-like beta-barrel" evidence="14">
    <location>
        <begin position="303"/>
        <end position="751"/>
    </location>
</feature>
<reference evidence="16" key="2">
    <citation type="submission" date="2021-04" db="EMBL/GenBank/DDBJ databases">
        <title>Isolation and genomic analysis of the ibuprofen-degrading bacterium Sphingomonas strain MPO218.</title>
        <authorList>
            <person name="Aulestia M."/>
            <person name="Flores A."/>
            <person name="Mangas E.L."/>
            <person name="Perez-Pulido A.J."/>
            <person name="Santero E."/>
            <person name="Camacho E.M."/>
        </authorList>
    </citation>
    <scope>NUCLEOTIDE SEQUENCE</scope>
    <source>
        <strain evidence="16">MPO218</strain>
    </source>
</reference>
<feature type="chain" id="PRO_5036926201" evidence="13">
    <location>
        <begin position="24"/>
        <end position="789"/>
    </location>
</feature>
<proteinExistence type="inferred from homology"/>
<evidence type="ECO:0000313" key="16">
    <source>
        <dbReference type="EMBL" id="QTH23186.1"/>
    </source>
</evidence>
<dbReference type="InterPro" id="IPR039426">
    <property type="entry name" value="TonB-dep_rcpt-like"/>
</dbReference>
<keyword evidence="5 11" id="KW-0812">Transmembrane</keyword>
<evidence type="ECO:0000256" key="6">
    <source>
        <dbReference type="ARBA" id="ARBA00023004"/>
    </source>
</evidence>
<evidence type="ECO:0000256" key="13">
    <source>
        <dbReference type="SAM" id="SignalP"/>
    </source>
</evidence>
<keyword evidence="2 11" id="KW-0813">Transport</keyword>
<dbReference type="PANTHER" id="PTHR32552:SF81">
    <property type="entry name" value="TONB-DEPENDENT OUTER MEMBRANE RECEPTOR"/>
    <property type="match status" value="1"/>
</dbReference>
<evidence type="ECO:0000313" key="17">
    <source>
        <dbReference type="Proteomes" id="UP000664914"/>
    </source>
</evidence>
<accession>A0A975D6I8</accession>
<sequence>MKVMERASLFALAAALGSGQLWAGQAGDMPSGGSVAAADGASEGLAEIVVTAQRKSENLQKAAIAIASVGGDTLRSAGVVNPAQLTALVPSLQVSNGNGAYANFYIRGVGNFTGNALTESAIAFNYDGVYVARPSSTSGFFYDLERVEVLKGPQGTLYGRNATGGAINVLPRQPQFEWGGHANASYGNYDAVNLEGAINAPLAPDLAVRLTGIYNRHDGYMKDGTDDQKEYGGRLQLRYEPTSELSILIGTDYFHQGGKGPGGTLVPTGIDKRYGNFSPQADAYYAGLQHVVGGTTFSPLPNIQYQDNTYWGVNARINYATDFGTFTIIPAYRSSKLDYVTGNIGFFILQKEKFRQQTLEARYASPDSLPVQALVGGYYFRERGRDPYNIINNQFGFVDQFDQRYGTTSAAAFGRLTYAVTPDVHLTGGLRYTHERKKYSGQTLALTRVCLAGFAQCQGQAVPFPNTIVPPTVTVLPDTSVVPDFTSFGAFPFQVGQFGTLVAQDKSKSFNKVTWRAGADWTVTPGSLLYVSYETGYKSGGFYATRDAGIYRPETIRAWTIGSKNRFFGNRLQVNLEAFYWKYKDQQISHLGVDSANALIFPTENIGRSTLKGVEADIQYLLTPTTLLNADIQYLSAKYDRFVYTTPAAGGTPQTGCAVSPIATGFSVDCSGFRPPQSPAWSINLGLTQTFELGSGAKIVFDGRAHYQSRTLTSLEFLDQEYQDGYLLGDLQLTYHDPSDRFTVAGFVNNVGDKTVKGQTYLVTYAAVPTASAILRPPRTYGVRLGYNF</sequence>
<feature type="domain" description="TonB-dependent receptor plug" evidence="15">
    <location>
        <begin position="59"/>
        <end position="166"/>
    </location>
</feature>